<keyword evidence="2" id="KW-1185">Reference proteome</keyword>
<dbReference type="RefSeq" id="WP_357987331.1">
    <property type="nucleotide sequence ID" value="NZ_JBFAIH010000031.1"/>
</dbReference>
<evidence type="ECO:0000313" key="2">
    <source>
        <dbReference type="Proteomes" id="UP001551658"/>
    </source>
</evidence>
<reference evidence="1 2" key="1">
    <citation type="submission" date="2024-06" db="EMBL/GenBank/DDBJ databases">
        <title>The Natural Products Discovery Center: Release of the First 8490 Sequenced Strains for Exploring Actinobacteria Biosynthetic Diversity.</title>
        <authorList>
            <person name="Kalkreuter E."/>
            <person name="Kautsar S.A."/>
            <person name="Yang D."/>
            <person name="Bader C.D."/>
            <person name="Teijaro C.N."/>
            <person name="Fluegel L."/>
            <person name="Davis C.M."/>
            <person name="Simpson J.R."/>
            <person name="Lauterbach L."/>
            <person name="Steele A.D."/>
            <person name="Gui C."/>
            <person name="Meng S."/>
            <person name="Li G."/>
            <person name="Viehrig K."/>
            <person name="Ye F."/>
            <person name="Su P."/>
            <person name="Kiefer A.F."/>
            <person name="Nichols A."/>
            <person name="Cepeda A.J."/>
            <person name="Yan W."/>
            <person name="Fan B."/>
            <person name="Jiang Y."/>
            <person name="Adhikari A."/>
            <person name="Zheng C.-J."/>
            <person name="Schuster L."/>
            <person name="Cowan T.M."/>
            <person name="Smanski M.J."/>
            <person name="Chevrette M.G."/>
            <person name="De Carvalho L.P.S."/>
            <person name="Shen B."/>
        </authorList>
    </citation>
    <scope>NUCLEOTIDE SEQUENCE [LARGE SCALE GENOMIC DNA]</scope>
    <source>
        <strain evidence="1 2">NPDC050671</strain>
    </source>
</reference>
<comment type="caution">
    <text evidence="1">The sequence shown here is derived from an EMBL/GenBank/DDBJ whole genome shotgun (WGS) entry which is preliminary data.</text>
</comment>
<protein>
    <submittedName>
        <fullName evidence="1">Uncharacterized protein</fullName>
    </submittedName>
</protein>
<name>A0ABV3FIN8_9NOCA</name>
<accession>A0ABV3FIN8</accession>
<proteinExistence type="predicted"/>
<sequence>MTRLHLPHPHIAEQVAAAFEHGWRHRLTTDDLTTPEAQQRWAQYDPDRWMAEHGRKETKTDA</sequence>
<evidence type="ECO:0000313" key="1">
    <source>
        <dbReference type="EMBL" id="MEV0367565.1"/>
    </source>
</evidence>
<dbReference type="EMBL" id="JBFAIH010000031">
    <property type="protein sequence ID" value="MEV0367565.1"/>
    <property type="molecule type" value="Genomic_DNA"/>
</dbReference>
<dbReference type="Proteomes" id="UP001551658">
    <property type="component" value="Unassembled WGS sequence"/>
</dbReference>
<organism evidence="1 2">
    <name type="scientific">Nocardia fusca</name>
    <dbReference type="NCBI Taxonomy" id="941183"/>
    <lineage>
        <taxon>Bacteria</taxon>
        <taxon>Bacillati</taxon>
        <taxon>Actinomycetota</taxon>
        <taxon>Actinomycetes</taxon>
        <taxon>Mycobacteriales</taxon>
        <taxon>Nocardiaceae</taxon>
        <taxon>Nocardia</taxon>
    </lineage>
</organism>
<gene>
    <name evidence="1" type="ORF">AB0H72_33250</name>
</gene>